<evidence type="ECO:0000313" key="1">
    <source>
        <dbReference type="EMBL" id="GIY55906.1"/>
    </source>
</evidence>
<accession>A0AAV4UDW0</accession>
<evidence type="ECO:0000313" key="2">
    <source>
        <dbReference type="Proteomes" id="UP001054945"/>
    </source>
</evidence>
<dbReference type="EMBL" id="BPLR01012696">
    <property type="protein sequence ID" value="GIY55906.1"/>
    <property type="molecule type" value="Genomic_DNA"/>
</dbReference>
<protein>
    <submittedName>
        <fullName evidence="1">Uncharacterized protein</fullName>
    </submittedName>
</protein>
<gene>
    <name evidence="1" type="ORF">CEXT_89661</name>
</gene>
<proteinExistence type="predicted"/>
<name>A0AAV4UDW0_CAEEX</name>
<sequence length="72" mass="7710">MGAPNLVPVTTNEPSFPKLAMPGVQKRLPVLEQCCNSDSTTITFFAESRHASSTALLFLQNFPVIFPGEGAS</sequence>
<reference evidence="1 2" key="1">
    <citation type="submission" date="2021-06" db="EMBL/GenBank/DDBJ databases">
        <title>Caerostris extrusa draft genome.</title>
        <authorList>
            <person name="Kono N."/>
            <person name="Arakawa K."/>
        </authorList>
    </citation>
    <scope>NUCLEOTIDE SEQUENCE [LARGE SCALE GENOMIC DNA]</scope>
</reference>
<organism evidence="1 2">
    <name type="scientific">Caerostris extrusa</name>
    <name type="common">Bark spider</name>
    <name type="synonym">Caerostris bankana</name>
    <dbReference type="NCBI Taxonomy" id="172846"/>
    <lineage>
        <taxon>Eukaryota</taxon>
        <taxon>Metazoa</taxon>
        <taxon>Ecdysozoa</taxon>
        <taxon>Arthropoda</taxon>
        <taxon>Chelicerata</taxon>
        <taxon>Arachnida</taxon>
        <taxon>Araneae</taxon>
        <taxon>Araneomorphae</taxon>
        <taxon>Entelegynae</taxon>
        <taxon>Araneoidea</taxon>
        <taxon>Araneidae</taxon>
        <taxon>Caerostris</taxon>
    </lineage>
</organism>
<dbReference type="AlphaFoldDB" id="A0AAV4UDW0"/>
<keyword evidence="2" id="KW-1185">Reference proteome</keyword>
<dbReference type="Proteomes" id="UP001054945">
    <property type="component" value="Unassembled WGS sequence"/>
</dbReference>
<comment type="caution">
    <text evidence="1">The sequence shown here is derived from an EMBL/GenBank/DDBJ whole genome shotgun (WGS) entry which is preliminary data.</text>
</comment>